<dbReference type="EMBL" id="CP089278">
    <property type="protein sequence ID" value="USP80149.1"/>
    <property type="molecule type" value="Genomic_DNA"/>
</dbReference>
<dbReference type="Proteomes" id="UP001056012">
    <property type="component" value="Chromosome 5"/>
</dbReference>
<dbReference type="AlphaFoldDB" id="A0A9Q8ZES8"/>
<keyword evidence="3" id="KW-1185">Reference proteome</keyword>
<evidence type="ECO:0000313" key="2">
    <source>
        <dbReference type="EMBL" id="USP80149.1"/>
    </source>
</evidence>
<organism evidence="2 3">
    <name type="scientific">Curvularia clavata</name>
    <dbReference type="NCBI Taxonomy" id="95742"/>
    <lineage>
        <taxon>Eukaryota</taxon>
        <taxon>Fungi</taxon>
        <taxon>Dikarya</taxon>
        <taxon>Ascomycota</taxon>
        <taxon>Pezizomycotina</taxon>
        <taxon>Dothideomycetes</taxon>
        <taxon>Pleosporomycetidae</taxon>
        <taxon>Pleosporales</taxon>
        <taxon>Pleosporineae</taxon>
        <taxon>Pleosporaceae</taxon>
        <taxon>Curvularia</taxon>
    </lineage>
</organism>
<accession>A0A9Q8ZES8</accession>
<sequence length="666" mass="76702">MAEYKASEEEQFVPREIVRAFSMRIREEYESGVEGETELGRVLVDKARDDESQQKKRIRQINEYLNSTRPQELAKLNQLRRSLELSMHDFCVSIQKSRSQDVSPKKIDSWEDVTSIVEGVMGRLQQKKETEKFRRATKHFRTFCNTIKSHSTALKMLPTNNDYVKVFYGALATVIQASEGYTKVMEALPRALVEINDAVAAIEKRSWLFENDTMKSYMWRIYSQIFAFLGEVIRWYTKRSAQRLLSSFNEHLLEFFDDQVEEIKKLAKLVHDEADFRAQADAQINRLYLEEMDGKMDRFMKELRERDAAHRDVSAQRYERFHEALEKRRRDELWNEDILQNVLMDTWNKMRRQDTGTAISEILEADARKQLAWRDDSEQVQRAQNDEVSGSSQIIETRTIMQRSIEDSPVSQVTRDALLLSSSDLEDYFDRAKLAIPGALETNSMLADPNVADQIRSWVMATNSQILYTCGTDPFEESSQSLGAVGQYMTVIRQAGLPVCSYSCSLSTEPPPKGRTRETIELVALVYSLIRQSIELLPPAIESDNQTIQDFQWDKLDGTLRTFPLAFEILDALLRATRHAVVFIIIDAIDLLDDPSHRSTDRWLSGVLQLFKNLLTSVKSTTFKIWLNSSGRSPILLESLEPHQIAFSGSSGRSSRRVLGSEFIML</sequence>
<dbReference type="Pfam" id="PF24809">
    <property type="entry name" value="DUF7708"/>
    <property type="match status" value="1"/>
</dbReference>
<reference evidence="2" key="1">
    <citation type="submission" date="2021-12" db="EMBL/GenBank/DDBJ databases">
        <title>Curvularia clavata genome.</title>
        <authorList>
            <person name="Cao Y."/>
        </authorList>
    </citation>
    <scope>NUCLEOTIDE SEQUENCE</scope>
    <source>
        <strain evidence="2">Yc1106</strain>
    </source>
</reference>
<gene>
    <name evidence="2" type="ORF">yc1106_07423</name>
</gene>
<evidence type="ECO:0000313" key="3">
    <source>
        <dbReference type="Proteomes" id="UP001056012"/>
    </source>
</evidence>
<evidence type="ECO:0000259" key="1">
    <source>
        <dbReference type="Pfam" id="PF24809"/>
    </source>
</evidence>
<proteinExistence type="predicted"/>
<dbReference type="OrthoDB" id="4840035at2759"/>
<feature type="domain" description="DUF7708" evidence="1">
    <location>
        <begin position="139"/>
        <end position="280"/>
    </location>
</feature>
<protein>
    <recommendedName>
        <fullName evidence="1">DUF7708 domain-containing protein</fullName>
    </recommendedName>
</protein>
<name>A0A9Q8ZES8_CURCL</name>
<dbReference type="InterPro" id="IPR056125">
    <property type="entry name" value="DUF7708"/>
</dbReference>
<dbReference type="VEuPathDB" id="FungiDB:yc1106_07423"/>